<dbReference type="InterPro" id="IPR011650">
    <property type="entry name" value="Peptidase_M20_dimer"/>
</dbReference>
<comment type="cofactor">
    <cofactor evidence="3">
        <name>Mn(2+)</name>
        <dbReference type="ChEBI" id="CHEBI:29035"/>
    </cofactor>
    <text evidence="3">The Mn(2+) ion enhances activity.</text>
</comment>
<keyword evidence="2 5" id="KW-0378">Hydrolase</keyword>
<keyword evidence="3" id="KW-0479">Metal-binding</keyword>
<name>A0A0F5Q9I2_9HYPH</name>
<evidence type="ECO:0000256" key="3">
    <source>
        <dbReference type="PIRSR" id="PIRSR005962-1"/>
    </source>
</evidence>
<reference evidence="5 6" key="1">
    <citation type="submission" date="2015-03" db="EMBL/GenBank/DDBJ databases">
        <authorList>
            <person name="Lepp D."/>
            <person name="Hassan Y.I."/>
            <person name="Li X.-Z."/>
            <person name="Zhou T."/>
        </authorList>
    </citation>
    <scope>NUCLEOTIDE SEQUENCE [LARGE SCALE GENOMIC DNA]</scope>
    <source>
        <strain evidence="5 6">E84</strain>
    </source>
</reference>
<comment type="similarity">
    <text evidence="1">Belongs to the peptidase M20 family.</text>
</comment>
<dbReference type="Proteomes" id="UP000033411">
    <property type="component" value="Unassembled WGS sequence"/>
</dbReference>
<dbReference type="InterPro" id="IPR002933">
    <property type="entry name" value="Peptidase_M20"/>
</dbReference>
<evidence type="ECO:0000313" key="6">
    <source>
        <dbReference type="Proteomes" id="UP000033411"/>
    </source>
</evidence>
<feature type="binding site" evidence="3">
    <location>
        <position position="160"/>
    </location>
    <ligand>
        <name>Mn(2+)</name>
        <dbReference type="ChEBI" id="CHEBI:29035"/>
        <label>2</label>
    </ligand>
</feature>
<dbReference type="Pfam" id="PF07687">
    <property type="entry name" value="M20_dimer"/>
    <property type="match status" value="1"/>
</dbReference>
<feature type="domain" description="Peptidase M20 dimerisation" evidence="4">
    <location>
        <begin position="185"/>
        <end position="279"/>
    </location>
</feature>
<protein>
    <submittedName>
        <fullName evidence="5">Amidohydrolase</fullName>
    </submittedName>
</protein>
<dbReference type="GO" id="GO:0016787">
    <property type="term" value="F:hydrolase activity"/>
    <property type="evidence" value="ECO:0007669"/>
    <property type="project" value="UniProtKB-KW"/>
</dbReference>
<dbReference type="Gene3D" id="3.40.630.10">
    <property type="entry name" value="Zn peptidases"/>
    <property type="match status" value="1"/>
</dbReference>
<dbReference type="EMBL" id="LANJ01000020">
    <property type="protein sequence ID" value="KKC36674.1"/>
    <property type="molecule type" value="Genomic_DNA"/>
</dbReference>
<feature type="binding site" evidence="3">
    <location>
        <position position="99"/>
    </location>
    <ligand>
        <name>Mn(2+)</name>
        <dbReference type="ChEBI" id="CHEBI:29035"/>
        <label>2</label>
    </ligand>
</feature>
<dbReference type="SUPFAM" id="SSF53187">
    <property type="entry name" value="Zn-dependent exopeptidases"/>
    <property type="match status" value="1"/>
</dbReference>
<evidence type="ECO:0000256" key="1">
    <source>
        <dbReference type="ARBA" id="ARBA00006153"/>
    </source>
</evidence>
<organism evidence="5 6">
    <name type="scientific">Devosia epidermidihirudinis</name>
    <dbReference type="NCBI Taxonomy" id="1293439"/>
    <lineage>
        <taxon>Bacteria</taxon>
        <taxon>Pseudomonadati</taxon>
        <taxon>Pseudomonadota</taxon>
        <taxon>Alphaproteobacteria</taxon>
        <taxon>Hyphomicrobiales</taxon>
        <taxon>Devosiaceae</taxon>
        <taxon>Devosia</taxon>
    </lineage>
</organism>
<feature type="binding site" evidence="3">
    <location>
        <position position="355"/>
    </location>
    <ligand>
        <name>Mn(2+)</name>
        <dbReference type="ChEBI" id="CHEBI:29035"/>
        <label>2</label>
    </ligand>
</feature>
<dbReference type="PIRSF" id="PIRSF005962">
    <property type="entry name" value="Pept_M20D_amidohydro"/>
    <property type="match status" value="1"/>
</dbReference>
<accession>A0A0F5Q9I2</accession>
<dbReference type="GO" id="GO:0046872">
    <property type="term" value="F:metal ion binding"/>
    <property type="evidence" value="ECO:0007669"/>
    <property type="project" value="UniProtKB-KW"/>
</dbReference>
<evidence type="ECO:0000259" key="4">
    <source>
        <dbReference type="Pfam" id="PF07687"/>
    </source>
</evidence>
<feature type="binding site" evidence="3">
    <location>
        <position position="134"/>
    </location>
    <ligand>
        <name>Mn(2+)</name>
        <dbReference type="ChEBI" id="CHEBI:29035"/>
        <label>2</label>
    </ligand>
</feature>
<dbReference type="FunFam" id="3.30.70.360:FF:000014">
    <property type="entry name" value="N-acyl-L-amino acid amidohydrolase"/>
    <property type="match status" value="1"/>
</dbReference>
<dbReference type="Pfam" id="PF01546">
    <property type="entry name" value="Peptidase_M20"/>
    <property type="match status" value="1"/>
</dbReference>
<evidence type="ECO:0000256" key="2">
    <source>
        <dbReference type="ARBA" id="ARBA00022801"/>
    </source>
</evidence>
<dbReference type="InterPro" id="IPR036264">
    <property type="entry name" value="Bact_exopeptidase_dim_dom"/>
</dbReference>
<keyword evidence="6" id="KW-1185">Reference proteome</keyword>
<feature type="binding site" evidence="3">
    <location>
        <position position="101"/>
    </location>
    <ligand>
        <name>Mn(2+)</name>
        <dbReference type="ChEBI" id="CHEBI:29035"/>
        <label>2</label>
    </ligand>
</feature>
<dbReference type="AlphaFoldDB" id="A0A0F5Q9I2"/>
<dbReference type="CDD" id="cd05666">
    <property type="entry name" value="M20_Acy1-like"/>
    <property type="match status" value="1"/>
</dbReference>
<gene>
    <name evidence="5" type="ORF">WH87_13625</name>
</gene>
<dbReference type="PANTHER" id="PTHR11014:SF63">
    <property type="entry name" value="METALLOPEPTIDASE, PUTATIVE (AFU_ORTHOLOGUE AFUA_6G09600)-RELATED"/>
    <property type="match status" value="1"/>
</dbReference>
<dbReference type="SUPFAM" id="SSF55031">
    <property type="entry name" value="Bacterial exopeptidase dimerisation domain"/>
    <property type="match status" value="1"/>
</dbReference>
<dbReference type="InterPro" id="IPR017439">
    <property type="entry name" value="Amidohydrolase"/>
</dbReference>
<proteinExistence type="inferred from homology"/>
<evidence type="ECO:0000313" key="5">
    <source>
        <dbReference type="EMBL" id="KKC36674.1"/>
    </source>
</evidence>
<dbReference type="PANTHER" id="PTHR11014">
    <property type="entry name" value="PEPTIDASE M20 FAMILY MEMBER"/>
    <property type="match status" value="1"/>
</dbReference>
<dbReference type="OrthoDB" id="9777385at2"/>
<sequence>MSTSAPVTDEDFVALRRRLHAAPELAYEEHQTSALVAEYLREWGYDVVTGVGKTGVVGTLRNGPGERSVAVRADMDALPIEEATGLPYASKHPGKMHACGHDGHTTILLSAARQLAETRQFSGTLRLIFQPAEENNSGARTMIQDGLFERFPVDAVFGLHNWPGIPTGQFAFLDGPAMASVDLVIIKVQGRGGHGAKPHQTIDPVVASAAIITALQTIVSRSVDPLEMAVVTVGSIHGGVAPNVIPDSVELQLTVRTFNADIREQIRHRLTAIAENQAASFGATAEVFYPRGYPVLVNHPEETEFARQTARRHFGTERIDTSLKPITASEDFAFMLEKRPGSYLFLGNGDSADLHNPHYDFNDAILPEAARYWVRLVEDYLAINTAAA</sequence>
<dbReference type="NCBIfam" id="TIGR01891">
    <property type="entry name" value="amidohydrolases"/>
    <property type="match status" value="1"/>
</dbReference>
<dbReference type="RefSeq" id="WP_046138728.1">
    <property type="nucleotide sequence ID" value="NZ_LANJ01000020.1"/>
</dbReference>
<comment type="caution">
    <text evidence="5">The sequence shown here is derived from an EMBL/GenBank/DDBJ whole genome shotgun (WGS) entry which is preliminary data.</text>
</comment>
<dbReference type="PATRIC" id="fig|1293439.3.peg.2458"/>
<keyword evidence="3" id="KW-0464">Manganese</keyword>
<dbReference type="Gene3D" id="3.30.70.360">
    <property type="match status" value="1"/>
</dbReference>
<dbReference type="STRING" id="1293439.WH87_13625"/>